<dbReference type="InterPro" id="IPR011012">
    <property type="entry name" value="Longin-like_dom_sf"/>
</dbReference>
<dbReference type="EMBL" id="CAJNNW010037639">
    <property type="protein sequence ID" value="CAE8743418.1"/>
    <property type="molecule type" value="Genomic_DNA"/>
</dbReference>
<evidence type="ECO:0000256" key="1">
    <source>
        <dbReference type="ARBA" id="ARBA00004555"/>
    </source>
</evidence>
<dbReference type="Proteomes" id="UP000654075">
    <property type="component" value="Unassembled WGS sequence"/>
</dbReference>
<evidence type="ECO:0000256" key="4">
    <source>
        <dbReference type="ARBA" id="ARBA00022892"/>
    </source>
</evidence>
<keyword evidence="3 7" id="KW-0256">Endoplasmic reticulum</keyword>
<dbReference type="OMA" id="MPIRTEG"/>
<dbReference type="Pfam" id="PF04099">
    <property type="entry name" value="Sybindin"/>
    <property type="match status" value="1"/>
</dbReference>
<keyword evidence="5 7" id="KW-0333">Golgi apparatus</keyword>
<comment type="subunit">
    <text evidence="7">Part of the multisubunit transport protein particle (TRAPP) complex.</text>
</comment>
<comment type="similarity">
    <text evidence="6">Belongs to the TRAPP small subunits family. TRAPPC4 subfamily.</text>
</comment>
<dbReference type="GO" id="GO:0005794">
    <property type="term" value="C:Golgi apparatus"/>
    <property type="evidence" value="ECO:0007669"/>
    <property type="project" value="UniProtKB-SubCell"/>
</dbReference>
<dbReference type="GO" id="GO:0006888">
    <property type="term" value="P:endoplasmic reticulum to Golgi vesicle-mediated transport"/>
    <property type="evidence" value="ECO:0007669"/>
    <property type="project" value="UniProtKB-UniRule"/>
</dbReference>
<sequence>MVVVQSLFIVNRNGSLIYDQEFQEGKSSLSSNDKMRLSSTFHGISAIAAQISPVKSVGGGSYSFLQPSGIVAIEADTFRMQCFHTPTGMKFFCVALPPYQDCEGLLRTIYGLYSDYALKNPFYKADMPIRCELFDKEILRLFSGEGAALALGSAGK</sequence>
<name>A0A813DEV1_POLGL</name>
<dbReference type="CDD" id="cd14856">
    <property type="entry name" value="TRAPPC4_synbindin"/>
    <property type="match status" value="1"/>
</dbReference>
<evidence type="ECO:0000256" key="3">
    <source>
        <dbReference type="ARBA" id="ARBA00022824"/>
    </source>
</evidence>
<proteinExistence type="inferred from homology"/>
<dbReference type="Gene3D" id="3.30.450.70">
    <property type="match status" value="1"/>
</dbReference>
<reference evidence="8" key="1">
    <citation type="submission" date="2021-02" db="EMBL/GenBank/DDBJ databases">
        <authorList>
            <person name="Dougan E. K."/>
            <person name="Rhodes N."/>
            <person name="Thang M."/>
            <person name="Chan C."/>
        </authorList>
    </citation>
    <scope>NUCLEOTIDE SEQUENCE</scope>
</reference>
<evidence type="ECO:0000313" key="9">
    <source>
        <dbReference type="EMBL" id="CAE8743418.1"/>
    </source>
</evidence>
<accession>A0A813DEV1</accession>
<keyword evidence="2 7" id="KW-0813">Transport</keyword>
<protein>
    <recommendedName>
        <fullName evidence="7">Trafficking protein particle complex subunit</fullName>
    </recommendedName>
</protein>
<keyword evidence="10" id="KW-1185">Reference proteome</keyword>
<evidence type="ECO:0000256" key="2">
    <source>
        <dbReference type="ARBA" id="ARBA00022448"/>
    </source>
</evidence>
<evidence type="ECO:0000256" key="6">
    <source>
        <dbReference type="ARBA" id="ARBA00038179"/>
    </source>
</evidence>
<evidence type="ECO:0000256" key="7">
    <source>
        <dbReference type="RuleBase" id="RU366065"/>
    </source>
</evidence>
<comment type="caution">
    <text evidence="8">The sequence shown here is derived from an EMBL/GenBank/DDBJ whole genome shotgun (WGS) entry which is preliminary data.</text>
</comment>
<dbReference type="SMART" id="SM01399">
    <property type="entry name" value="Sybindin"/>
    <property type="match status" value="1"/>
</dbReference>
<evidence type="ECO:0000313" key="10">
    <source>
        <dbReference type="Proteomes" id="UP000654075"/>
    </source>
</evidence>
<dbReference type="EMBL" id="CAJNNV010002516">
    <property type="protein sequence ID" value="CAE8587326.1"/>
    <property type="molecule type" value="Genomic_DNA"/>
</dbReference>
<evidence type="ECO:0000256" key="5">
    <source>
        <dbReference type="ARBA" id="ARBA00023034"/>
    </source>
</evidence>
<dbReference type="OrthoDB" id="246406at2759"/>
<dbReference type="PANTHER" id="PTHR23249:SF15">
    <property type="entry name" value="TRAFFICKING PROTEIN PARTICLE COMPLEX SUBUNIT 4"/>
    <property type="match status" value="1"/>
</dbReference>
<comment type="subcellular location">
    <subcellularLocation>
        <location evidence="7">Endoplasmic reticulum</location>
    </subcellularLocation>
    <subcellularLocation>
        <location evidence="7">Golgi apparatus</location>
        <location evidence="7">cis-Golgi network</location>
    </subcellularLocation>
    <subcellularLocation>
        <location evidence="1">Golgi apparatus</location>
    </subcellularLocation>
</comment>
<dbReference type="Proteomes" id="UP000626109">
    <property type="component" value="Unassembled WGS sequence"/>
</dbReference>
<keyword evidence="4 7" id="KW-0931">ER-Golgi transport</keyword>
<dbReference type="InterPro" id="IPR007233">
    <property type="entry name" value="TRAPPC"/>
</dbReference>
<dbReference type="PANTHER" id="PTHR23249">
    <property type="entry name" value="TRAFFICKING PROTEIN PARTICLE COMPLEX SUBUNIT"/>
    <property type="match status" value="1"/>
</dbReference>
<organism evidence="8 10">
    <name type="scientific">Polarella glacialis</name>
    <name type="common">Dinoflagellate</name>
    <dbReference type="NCBI Taxonomy" id="89957"/>
    <lineage>
        <taxon>Eukaryota</taxon>
        <taxon>Sar</taxon>
        <taxon>Alveolata</taxon>
        <taxon>Dinophyceae</taxon>
        <taxon>Suessiales</taxon>
        <taxon>Suessiaceae</taxon>
        <taxon>Polarella</taxon>
    </lineage>
</organism>
<dbReference type="SUPFAM" id="SSF64356">
    <property type="entry name" value="SNARE-like"/>
    <property type="match status" value="1"/>
</dbReference>
<dbReference type="GO" id="GO:0030008">
    <property type="term" value="C:TRAPP complex"/>
    <property type="evidence" value="ECO:0007669"/>
    <property type="project" value="UniProtKB-UniRule"/>
</dbReference>
<gene>
    <name evidence="8" type="ORF">PGLA1383_LOCUS6166</name>
    <name evidence="9" type="ORF">PGLA2088_LOCUS51382</name>
</gene>
<dbReference type="GO" id="GO:0005783">
    <property type="term" value="C:endoplasmic reticulum"/>
    <property type="evidence" value="ECO:0007669"/>
    <property type="project" value="UniProtKB-SubCell"/>
</dbReference>
<dbReference type="AlphaFoldDB" id="A0A813DEV1"/>
<evidence type="ECO:0000313" key="8">
    <source>
        <dbReference type="EMBL" id="CAE8587326.1"/>
    </source>
</evidence>